<comment type="similarity">
    <text evidence="1 5 9">Belongs to the glycosyl hydrolase 56 family.</text>
</comment>
<dbReference type="PANTHER" id="PTHR11769:SF35">
    <property type="entry name" value="HYALURONIDASE"/>
    <property type="match status" value="1"/>
</dbReference>
<accession>A0A3M6V1A5</accession>
<feature type="glycosylation site" description="N-linked (GlcNAc...) asparagine" evidence="7">
    <location>
        <position position="352"/>
    </location>
</feature>
<feature type="disulfide bond" evidence="8">
    <location>
        <begin position="360"/>
        <end position="371"/>
    </location>
</feature>
<feature type="disulfide bond" evidence="8">
    <location>
        <begin position="403"/>
        <end position="412"/>
    </location>
</feature>
<dbReference type="GO" id="GO:0005975">
    <property type="term" value="P:carbohydrate metabolic process"/>
    <property type="evidence" value="ECO:0007669"/>
    <property type="project" value="UniProtKB-UniRule"/>
</dbReference>
<dbReference type="OMA" id="DKKNVYR"/>
<dbReference type="PRINTS" id="PR00846">
    <property type="entry name" value="GLHYDRLASE56"/>
</dbReference>
<evidence type="ECO:0000256" key="7">
    <source>
        <dbReference type="PIRSR" id="PIRSR038193-2"/>
    </source>
</evidence>
<keyword evidence="10" id="KW-0732">Signal</keyword>
<evidence type="ECO:0000256" key="9">
    <source>
        <dbReference type="RuleBase" id="RU610713"/>
    </source>
</evidence>
<dbReference type="GO" id="GO:0030214">
    <property type="term" value="P:hyaluronan catabolic process"/>
    <property type="evidence" value="ECO:0007669"/>
    <property type="project" value="TreeGrafter"/>
</dbReference>
<sequence>MASTTGGIILAIILSSSLHATLQSTCSHFQGPPLPNRPFITVWHTPTELCKTKWNVTLDFSAFDFVVNPDQTWCGEHIVIFYNSQLGLYPYYDSNGKAVNGGLPQLANMTAHLTMVEKDIAEVIKDPDFQGLGIIDWEFWRPIFDRNWEKLSIYRNKSIKVVKERHPSWSDSLIEEIARVEFETAAQQFIEGTLLLAQKLRPKSAWGLYGFPNCYNDNDAKPYTCSKQTMQMNDQLWWMFESSSALFPSIYLYNDKSRNNTLYVKYRLLEGFRHSKKLDGHFIPVYPYVRITYPDSQLYLNEADIVATISQSAEQGVAGVVIWGDHLTERTKTDCLEIKTYIDNFLGPVIRNLTTITQACSQEFCNSHGRCTFQLKPVEGIHSSFHEFAKDLTDQWKFQSCKCYNGWSGANCDHQN</sequence>
<evidence type="ECO:0000256" key="1">
    <source>
        <dbReference type="ARBA" id="ARBA00008871"/>
    </source>
</evidence>
<feature type="active site" description="Proton donor" evidence="6">
    <location>
        <position position="138"/>
    </location>
</feature>
<dbReference type="EMBL" id="RCHS01000286">
    <property type="protein sequence ID" value="RMX59723.1"/>
    <property type="molecule type" value="Genomic_DNA"/>
</dbReference>
<evidence type="ECO:0000256" key="8">
    <source>
        <dbReference type="PIRSR" id="PIRSR038193-3"/>
    </source>
</evidence>
<keyword evidence="12" id="KW-1185">Reference proteome</keyword>
<evidence type="ECO:0000313" key="11">
    <source>
        <dbReference type="EMBL" id="RMX59723.1"/>
    </source>
</evidence>
<dbReference type="Gene3D" id="3.20.20.70">
    <property type="entry name" value="Aldolase class I"/>
    <property type="match status" value="1"/>
</dbReference>
<dbReference type="AlphaFoldDB" id="A0A3M6V1A5"/>
<keyword evidence="3 8" id="KW-1015">Disulfide bond</keyword>
<dbReference type="InterPro" id="IPR017853">
    <property type="entry name" value="GH"/>
</dbReference>
<evidence type="ECO:0000256" key="5">
    <source>
        <dbReference type="PIRNR" id="PIRNR038193"/>
    </source>
</evidence>
<evidence type="ECO:0000256" key="10">
    <source>
        <dbReference type="SAM" id="SignalP"/>
    </source>
</evidence>
<feature type="disulfide bond" evidence="8">
    <location>
        <begin position="214"/>
        <end position="225"/>
    </location>
</feature>
<dbReference type="OrthoDB" id="5796153at2759"/>
<evidence type="ECO:0000256" key="2">
    <source>
        <dbReference type="ARBA" id="ARBA00022801"/>
    </source>
</evidence>
<organism evidence="11 12">
    <name type="scientific">Pocillopora damicornis</name>
    <name type="common">Cauliflower coral</name>
    <name type="synonym">Millepora damicornis</name>
    <dbReference type="NCBI Taxonomy" id="46731"/>
    <lineage>
        <taxon>Eukaryota</taxon>
        <taxon>Metazoa</taxon>
        <taxon>Cnidaria</taxon>
        <taxon>Anthozoa</taxon>
        <taxon>Hexacorallia</taxon>
        <taxon>Scleractinia</taxon>
        <taxon>Astrocoeniina</taxon>
        <taxon>Pocilloporidae</taxon>
        <taxon>Pocillopora</taxon>
    </lineage>
</organism>
<proteinExistence type="inferred from homology"/>
<reference evidence="11 12" key="1">
    <citation type="journal article" date="2018" name="Sci. Rep.">
        <title>Comparative analysis of the Pocillopora damicornis genome highlights role of immune system in coral evolution.</title>
        <authorList>
            <person name="Cunning R."/>
            <person name="Bay R.A."/>
            <person name="Gillette P."/>
            <person name="Baker A.C."/>
            <person name="Traylor-Knowles N."/>
        </authorList>
    </citation>
    <scope>NUCLEOTIDE SEQUENCE [LARGE SCALE GENOMIC DNA]</scope>
    <source>
        <strain evidence="11">RSMAS</strain>
        <tissue evidence="11">Whole animal</tissue>
    </source>
</reference>
<dbReference type="STRING" id="46731.A0A3M6V1A5"/>
<dbReference type="PIRSF" id="PIRSF038193">
    <property type="entry name" value="Hyaluronidase"/>
    <property type="match status" value="1"/>
</dbReference>
<dbReference type="Proteomes" id="UP000275408">
    <property type="component" value="Unassembled WGS sequence"/>
</dbReference>
<feature type="disulfide bond" evidence="8">
    <location>
        <begin position="50"/>
        <end position="335"/>
    </location>
</feature>
<dbReference type="InterPro" id="IPR013785">
    <property type="entry name" value="Aldolase_TIM"/>
</dbReference>
<dbReference type="GO" id="GO:0004415">
    <property type="term" value="F:hyalurononglucosaminidase activity"/>
    <property type="evidence" value="ECO:0007669"/>
    <property type="project" value="UniProtKB-UniRule"/>
</dbReference>
<comment type="catalytic activity">
    <reaction evidence="9">
        <text>Random hydrolysis of (1-&gt;4)-linkages between N-acetyl-beta-D-glucosamine and D-glucuronate residues in hyaluronate.</text>
        <dbReference type="EC" id="3.2.1.35"/>
    </reaction>
</comment>
<feature type="chain" id="PRO_5018277295" description="Hyaluronidase" evidence="10">
    <location>
        <begin position="21"/>
        <end position="416"/>
    </location>
</feature>
<evidence type="ECO:0000256" key="6">
    <source>
        <dbReference type="PIRSR" id="PIRSR038193-1"/>
    </source>
</evidence>
<dbReference type="SUPFAM" id="SSF51445">
    <property type="entry name" value="(Trans)glycosidases"/>
    <property type="match status" value="1"/>
</dbReference>
<name>A0A3M6V1A5_POCDA</name>
<evidence type="ECO:0000256" key="3">
    <source>
        <dbReference type="ARBA" id="ARBA00023157"/>
    </source>
</evidence>
<dbReference type="FunFam" id="3.20.20.70:FF:000065">
    <property type="entry name" value="Hyaluronidase"/>
    <property type="match status" value="1"/>
</dbReference>
<dbReference type="EC" id="3.2.1.35" evidence="9"/>
<keyword evidence="2 9" id="KW-0378">Hydrolase</keyword>
<feature type="signal peptide" evidence="10">
    <location>
        <begin position="1"/>
        <end position="20"/>
    </location>
</feature>
<keyword evidence="4 9" id="KW-0326">Glycosidase</keyword>
<feature type="disulfide bond" evidence="8">
    <location>
        <begin position="365"/>
        <end position="401"/>
    </location>
</feature>
<evidence type="ECO:0000313" key="12">
    <source>
        <dbReference type="Proteomes" id="UP000275408"/>
    </source>
</evidence>
<dbReference type="Pfam" id="PF01630">
    <property type="entry name" value="Glyco_hydro_56"/>
    <property type="match status" value="1"/>
</dbReference>
<dbReference type="InterPro" id="IPR018155">
    <property type="entry name" value="Hyaluronidase"/>
</dbReference>
<evidence type="ECO:0000256" key="4">
    <source>
        <dbReference type="ARBA" id="ARBA00023295"/>
    </source>
</evidence>
<dbReference type="PANTHER" id="PTHR11769">
    <property type="entry name" value="HYALURONIDASE"/>
    <property type="match status" value="1"/>
</dbReference>
<comment type="caution">
    <text evidence="11">The sequence shown here is derived from an EMBL/GenBank/DDBJ whole genome shotgun (WGS) entry which is preliminary data.</text>
</comment>
<gene>
    <name evidence="11" type="ORF">pdam_00019021</name>
</gene>
<protein>
    <recommendedName>
        <fullName evidence="9">Hyaluronidase</fullName>
        <ecNumber evidence="9">3.2.1.35</ecNumber>
    </recommendedName>
</protein>